<comment type="cofactor">
    <cofactor evidence="1">
        <name>Zn(2+)</name>
        <dbReference type="ChEBI" id="CHEBI:29105"/>
    </cofactor>
</comment>
<dbReference type="Pfam" id="PF01807">
    <property type="entry name" value="Zn_ribbon_DnaG"/>
    <property type="match status" value="1"/>
</dbReference>
<dbReference type="InterPro" id="IPR013264">
    <property type="entry name" value="DNAG_N"/>
</dbReference>
<evidence type="ECO:0000256" key="8">
    <source>
        <dbReference type="ARBA" id="ARBA00022771"/>
    </source>
</evidence>
<accession>A0AAW5NZZ2</accession>
<keyword evidence="10" id="KW-0460">Magnesium</keyword>
<dbReference type="CDD" id="cd03364">
    <property type="entry name" value="TOPRIM_DnaG_primases"/>
    <property type="match status" value="1"/>
</dbReference>
<keyword evidence="12" id="KW-0804">Transcription</keyword>
<dbReference type="PANTHER" id="PTHR30313:SF2">
    <property type="entry name" value="DNA PRIMASE"/>
    <property type="match status" value="1"/>
</dbReference>
<dbReference type="InterPro" id="IPR027417">
    <property type="entry name" value="P-loop_NTPase"/>
</dbReference>
<keyword evidence="8" id="KW-0863">Zinc-finger</keyword>
<evidence type="ECO:0000256" key="2">
    <source>
        <dbReference type="ARBA" id="ARBA00022478"/>
    </source>
</evidence>
<keyword evidence="2" id="KW-0240">DNA-directed RNA polymerase</keyword>
<evidence type="ECO:0000256" key="9">
    <source>
        <dbReference type="ARBA" id="ARBA00022833"/>
    </source>
</evidence>
<proteinExistence type="predicted"/>
<dbReference type="Gene3D" id="3.90.980.10">
    <property type="entry name" value="DNA primase, catalytic core, N-terminal domain"/>
    <property type="match status" value="1"/>
</dbReference>
<gene>
    <name evidence="14" type="ORF">NXW97_17665</name>
</gene>
<evidence type="ECO:0000256" key="7">
    <source>
        <dbReference type="ARBA" id="ARBA00022723"/>
    </source>
</evidence>
<dbReference type="EMBL" id="JANUTS010000001">
    <property type="protein sequence ID" value="MCS2793803.1"/>
    <property type="molecule type" value="Genomic_DNA"/>
</dbReference>
<keyword evidence="11" id="KW-0238">DNA-binding</keyword>
<dbReference type="RefSeq" id="WP_258990656.1">
    <property type="nucleotide sequence ID" value="NZ_JANUTS010000001.1"/>
</dbReference>
<dbReference type="Gene3D" id="3.40.1360.10">
    <property type="match status" value="1"/>
</dbReference>
<evidence type="ECO:0000313" key="15">
    <source>
        <dbReference type="Proteomes" id="UP001204548"/>
    </source>
</evidence>
<dbReference type="GO" id="GO:0006269">
    <property type="term" value="P:DNA replication, synthesis of primer"/>
    <property type="evidence" value="ECO:0007669"/>
    <property type="project" value="UniProtKB-KW"/>
</dbReference>
<dbReference type="SMART" id="SM00400">
    <property type="entry name" value="ZnF_CHCC"/>
    <property type="match status" value="1"/>
</dbReference>
<evidence type="ECO:0000256" key="6">
    <source>
        <dbReference type="ARBA" id="ARBA00022705"/>
    </source>
</evidence>
<dbReference type="PANTHER" id="PTHR30313">
    <property type="entry name" value="DNA PRIMASE"/>
    <property type="match status" value="1"/>
</dbReference>
<reference evidence="14" key="1">
    <citation type="submission" date="2022-08" db="EMBL/GenBank/DDBJ databases">
        <title>Genome Sequencing of Bacteroides fragilis Group Isolates with Nanopore Technology.</title>
        <authorList>
            <person name="Tisza M.J."/>
            <person name="Smith D."/>
            <person name="Dekker J.P."/>
        </authorList>
    </citation>
    <scope>NUCLEOTIDE SEQUENCE</scope>
    <source>
        <strain evidence="14">BFG-351</strain>
    </source>
</reference>
<evidence type="ECO:0000256" key="5">
    <source>
        <dbReference type="ARBA" id="ARBA00022695"/>
    </source>
</evidence>
<dbReference type="GO" id="GO:0003899">
    <property type="term" value="F:DNA-directed RNA polymerase activity"/>
    <property type="evidence" value="ECO:0007669"/>
    <property type="project" value="InterPro"/>
</dbReference>
<evidence type="ECO:0000256" key="1">
    <source>
        <dbReference type="ARBA" id="ARBA00001947"/>
    </source>
</evidence>
<dbReference type="Gene3D" id="3.90.580.10">
    <property type="entry name" value="Zinc finger, CHC2-type domain"/>
    <property type="match status" value="1"/>
</dbReference>
<dbReference type="SUPFAM" id="SSF57783">
    <property type="entry name" value="Zinc beta-ribbon"/>
    <property type="match status" value="1"/>
</dbReference>
<keyword evidence="9" id="KW-0862">Zinc</keyword>
<dbReference type="Gene3D" id="3.40.50.300">
    <property type="entry name" value="P-loop containing nucleotide triphosphate hydrolases"/>
    <property type="match status" value="1"/>
</dbReference>
<evidence type="ECO:0000313" key="14">
    <source>
        <dbReference type="EMBL" id="MCS2793803.1"/>
    </source>
</evidence>
<keyword evidence="6" id="KW-0235">DNA replication</keyword>
<dbReference type="SUPFAM" id="SSF56731">
    <property type="entry name" value="DNA primase core"/>
    <property type="match status" value="1"/>
</dbReference>
<evidence type="ECO:0000259" key="13">
    <source>
        <dbReference type="SMART" id="SM00400"/>
    </source>
</evidence>
<organism evidence="14 15">
    <name type="scientific">Bacteroides faecis</name>
    <dbReference type="NCBI Taxonomy" id="674529"/>
    <lineage>
        <taxon>Bacteria</taxon>
        <taxon>Pseudomonadati</taxon>
        <taxon>Bacteroidota</taxon>
        <taxon>Bacteroidia</taxon>
        <taxon>Bacteroidales</taxon>
        <taxon>Bacteroidaceae</taxon>
        <taxon>Bacteroides</taxon>
    </lineage>
</organism>
<dbReference type="GO" id="GO:0005737">
    <property type="term" value="C:cytoplasm"/>
    <property type="evidence" value="ECO:0007669"/>
    <property type="project" value="TreeGrafter"/>
</dbReference>
<dbReference type="InterPro" id="IPR036977">
    <property type="entry name" value="DNA_primase_Znf_CHC2"/>
</dbReference>
<dbReference type="AlphaFoldDB" id="A0AAW5NZZ2"/>
<dbReference type="GO" id="GO:0003677">
    <property type="term" value="F:DNA binding"/>
    <property type="evidence" value="ECO:0007669"/>
    <property type="project" value="UniProtKB-KW"/>
</dbReference>
<evidence type="ECO:0000256" key="11">
    <source>
        <dbReference type="ARBA" id="ARBA00023125"/>
    </source>
</evidence>
<keyword evidence="3" id="KW-0639">Primosome</keyword>
<name>A0AAW5NZZ2_9BACE</name>
<dbReference type="FunFam" id="3.90.580.10:FF:000001">
    <property type="entry name" value="DNA primase"/>
    <property type="match status" value="1"/>
</dbReference>
<comment type="caution">
    <text evidence="14">The sequence shown here is derived from an EMBL/GenBank/DDBJ whole genome shotgun (WGS) entry which is preliminary data.</text>
</comment>
<keyword evidence="4" id="KW-0808">Transferase</keyword>
<dbReference type="InterPro" id="IPR050219">
    <property type="entry name" value="DnaG_primase"/>
</dbReference>
<dbReference type="Pfam" id="PF08275">
    <property type="entry name" value="DNAG_N"/>
    <property type="match status" value="1"/>
</dbReference>
<dbReference type="InterPro" id="IPR034151">
    <property type="entry name" value="TOPRIM_DnaG_bac"/>
</dbReference>
<keyword evidence="7" id="KW-0479">Metal-binding</keyword>
<dbReference type="InterPro" id="IPR037068">
    <property type="entry name" value="DNA_primase_core_N_sf"/>
</dbReference>
<dbReference type="SUPFAM" id="SSF52540">
    <property type="entry name" value="P-loop containing nucleoside triphosphate hydrolases"/>
    <property type="match status" value="1"/>
</dbReference>
<dbReference type="InterPro" id="IPR002694">
    <property type="entry name" value="Znf_CHC2"/>
</dbReference>
<dbReference type="GO" id="GO:1990077">
    <property type="term" value="C:primosome complex"/>
    <property type="evidence" value="ECO:0007669"/>
    <property type="project" value="UniProtKB-KW"/>
</dbReference>
<dbReference type="Proteomes" id="UP001204548">
    <property type="component" value="Unassembled WGS sequence"/>
</dbReference>
<feature type="domain" description="Zinc finger CHC2-type" evidence="13">
    <location>
        <begin position="32"/>
        <end position="86"/>
    </location>
</feature>
<keyword evidence="5" id="KW-0548">Nucleotidyltransferase</keyword>
<evidence type="ECO:0000256" key="10">
    <source>
        <dbReference type="ARBA" id="ARBA00022842"/>
    </source>
</evidence>
<sequence length="1095" mass="125432">MINESTLNKVRNLPIEDVLKSYVQLSRKGSTWMGVCPFHSERTGSFSVSPQKGLFHCFSCNRGGDAITFIMEKENLPFWEAVKFIARNHQIAIEYVDEERSEEQIAEARHKESLFIALEYVQEYFLENLRTNMSSECQAARDYAYGRWTEEFCSVSGIGYAPKNGSGFMEYCRRKSLNEESLFELGLFKRGEDGCVYPMFRQRIMIPVRNRWGRIIAYTARYIGDNPKAPKYINSATSCIYSKGETLFGIDRAFRQRDTDYYIIVEGAPDVLRMQLVGFDNTVAALGTAWSEGQFDQLKAYTSSLCFIPDSDMADGKTFGPGFEAVIANGATAIRKGFHVTVRELPFASVVGDDEKQQKNDADSYIRCREDYISLKEKHFIVWLAQKRFFVAGSLVEERKCVAEVADLLRYVKDQLVFDLCIEQLAKLHGKVKLWRDAVAQARGEAKKRNGKVSSMNDLQREAELLRQFGLFIRENCYYSTGEEDEEPSRISNFIMEPLFHIEDESNGTRIFRLRNMYNVCRVIELKESELCSLSNFQQKVGSLGNYVWLAKIDKLNRVKEYLYSKTDTAERIRKLGWNAEEGFFAFGNGILTNDGLFKNVNELGIVRGINDKAFYIPATSKIYIHNQEIFQFERLMVHENRSGVKLYDFVSRLMEVFGENAGIAFCYLLSTLFRDIVFKRTRHFPILNLFGEKGTGKTTLATSLQSFFLHGVDPPNLGVTSIPAMNDRVSQAVNTLVVLDEYKNDLDIRKIAYLKGLWGGGGQTKKNTNTDGMAAQTIVTTGVALCGQDKPTQDMALYTRVIFLAFTKTSFSQLEKRHYEDLVSVCNMGLTHLTVELLNHRELFEKNFPEIYTITKRELASKLESDTIHDRIFGNWVIPLATFRTLETVIEVPFNYTELFDTAVRGMRNQNELAQENSEVADFWNMLQGFQTSGKCIDRAHYRIKYMKSFRPISVKEDMEFREARPILYLNMAAVASLFNSRNMNATANRSNWSTIMSYLKSHSSYLGLKQDRFVILTPSGLPDYSFEMVNGEQVKRIKVNRPKALCFDYLQLKDAFGLELETEVINDTMDVMEDIKNEGDSISSIPIQEELTF</sequence>
<evidence type="ECO:0000256" key="3">
    <source>
        <dbReference type="ARBA" id="ARBA00022515"/>
    </source>
</evidence>
<protein>
    <submittedName>
        <fullName evidence="14">CHC2 zinc finger domain-containing protein</fullName>
    </submittedName>
</protein>
<dbReference type="GO" id="GO:0008270">
    <property type="term" value="F:zinc ion binding"/>
    <property type="evidence" value="ECO:0007669"/>
    <property type="project" value="UniProtKB-KW"/>
</dbReference>
<evidence type="ECO:0000256" key="12">
    <source>
        <dbReference type="ARBA" id="ARBA00023163"/>
    </source>
</evidence>
<evidence type="ECO:0000256" key="4">
    <source>
        <dbReference type="ARBA" id="ARBA00022679"/>
    </source>
</evidence>
<dbReference type="GO" id="GO:0000428">
    <property type="term" value="C:DNA-directed RNA polymerase complex"/>
    <property type="evidence" value="ECO:0007669"/>
    <property type="project" value="UniProtKB-KW"/>
</dbReference>